<dbReference type="GO" id="GO:0019243">
    <property type="term" value="P:methylglyoxal catabolic process to D-lactate via S-lactoyl-glutathione"/>
    <property type="evidence" value="ECO:0007669"/>
    <property type="project" value="TreeGrafter"/>
</dbReference>
<dbReference type="Proteomes" id="UP000536640">
    <property type="component" value="Unassembled WGS sequence"/>
</dbReference>
<keyword evidence="4" id="KW-0732">Signal</keyword>
<accession>A0A840R0U3</accession>
<evidence type="ECO:0000256" key="4">
    <source>
        <dbReference type="SAM" id="SignalP"/>
    </source>
</evidence>
<dbReference type="RefSeq" id="WP_184460958.1">
    <property type="nucleotide sequence ID" value="NZ_JACHHW010000001.1"/>
</dbReference>
<dbReference type="CDD" id="cd03141">
    <property type="entry name" value="GATase1_Hsp31_like"/>
    <property type="match status" value="1"/>
</dbReference>
<gene>
    <name evidence="6" type="ORF">HNQ57_000425</name>
</gene>
<organism evidence="6 7">
    <name type="scientific">Zhongshania antarctica</name>
    <dbReference type="NCBI Taxonomy" id="641702"/>
    <lineage>
        <taxon>Bacteria</taxon>
        <taxon>Pseudomonadati</taxon>
        <taxon>Pseudomonadota</taxon>
        <taxon>Gammaproteobacteria</taxon>
        <taxon>Cellvibrionales</taxon>
        <taxon>Spongiibacteraceae</taxon>
        <taxon>Zhongshania</taxon>
    </lineage>
</organism>
<evidence type="ECO:0000259" key="5">
    <source>
        <dbReference type="Pfam" id="PF01965"/>
    </source>
</evidence>
<sequence>MKNKIIITVAILISVAALSRLALPTALHKAGLHPDYNGPRYDIAAGKKALIIGSNHATLNAPGKTDGDATGVAISEISHPYYSFLEAGMQVDVASINGGNIPVDPMSLKFFIISEHDERYLEDPTLQAKMQNSLAVANLDMRQYDVVFIAGGWGAAYDLGYSPELASKISEAYYAEHQPVIAGVCHGVLGLINAKDRDGHLLIAGRRMTGVTDKQIKELGVAITPLHPETELKKAGAKFEAKTAFRDFFATHVVVDDEKRFVTGQNQNSGLEAAHKVLMLLAQK</sequence>
<keyword evidence="2" id="KW-0456">Lyase</keyword>
<feature type="signal peptide" evidence="4">
    <location>
        <begin position="1"/>
        <end position="22"/>
    </location>
</feature>
<feature type="chain" id="PRO_5032314599" evidence="4">
    <location>
        <begin position="23"/>
        <end position="284"/>
    </location>
</feature>
<reference evidence="6 7" key="1">
    <citation type="submission" date="2020-08" db="EMBL/GenBank/DDBJ databases">
        <title>Genomic Encyclopedia of Type Strains, Phase IV (KMG-IV): sequencing the most valuable type-strain genomes for metagenomic binning, comparative biology and taxonomic classification.</title>
        <authorList>
            <person name="Goeker M."/>
        </authorList>
    </citation>
    <scope>NUCLEOTIDE SEQUENCE [LARGE SCALE GENOMIC DNA]</scope>
    <source>
        <strain evidence="6 7">DSM 25701</strain>
    </source>
</reference>
<protein>
    <submittedName>
        <fullName evidence="6">Putative intracellular protease/amidase</fullName>
    </submittedName>
</protein>
<keyword evidence="1" id="KW-0346">Stress response</keyword>
<evidence type="ECO:0000256" key="2">
    <source>
        <dbReference type="ARBA" id="ARBA00023239"/>
    </source>
</evidence>
<keyword evidence="6" id="KW-0378">Hydrolase</keyword>
<dbReference type="EMBL" id="JACHHW010000001">
    <property type="protein sequence ID" value="MBB5186166.1"/>
    <property type="molecule type" value="Genomic_DNA"/>
</dbReference>
<dbReference type="SUPFAM" id="SSF52317">
    <property type="entry name" value="Class I glutamine amidotransferase-like"/>
    <property type="match status" value="1"/>
</dbReference>
<evidence type="ECO:0000313" key="6">
    <source>
        <dbReference type="EMBL" id="MBB5186166.1"/>
    </source>
</evidence>
<comment type="similarity">
    <text evidence="3">Belongs to the peptidase C56 family. HSP31-like subfamily.</text>
</comment>
<dbReference type="PANTHER" id="PTHR48094">
    <property type="entry name" value="PROTEIN/NUCLEIC ACID DEGLYCASE DJ-1-RELATED"/>
    <property type="match status" value="1"/>
</dbReference>
<evidence type="ECO:0000313" key="7">
    <source>
        <dbReference type="Proteomes" id="UP000536640"/>
    </source>
</evidence>
<dbReference type="Gene3D" id="3.40.50.880">
    <property type="match status" value="1"/>
</dbReference>
<comment type="caution">
    <text evidence="6">The sequence shown here is derived from an EMBL/GenBank/DDBJ whole genome shotgun (WGS) entry which is preliminary data.</text>
</comment>
<evidence type="ECO:0000256" key="3">
    <source>
        <dbReference type="ARBA" id="ARBA00038493"/>
    </source>
</evidence>
<dbReference type="InterPro" id="IPR050325">
    <property type="entry name" value="Prot/Nucl_acid_deglycase"/>
</dbReference>
<dbReference type="InterPro" id="IPR002818">
    <property type="entry name" value="DJ-1/PfpI"/>
</dbReference>
<proteinExistence type="inferred from homology"/>
<dbReference type="PANTHER" id="PTHR48094:SF11">
    <property type="entry name" value="GLUTATHIONE-INDEPENDENT GLYOXALASE HSP31-RELATED"/>
    <property type="match status" value="1"/>
</dbReference>
<dbReference type="InterPro" id="IPR029062">
    <property type="entry name" value="Class_I_gatase-like"/>
</dbReference>
<dbReference type="GO" id="GO:0005737">
    <property type="term" value="C:cytoplasm"/>
    <property type="evidence" value="ECO:0007669"/>
    <property type="project" value="TreeGrafter"/>
</dbReference>
<feature type="domain" description="DJ-1/PfpI" evidence="5">
    <location>
        <begin position="71"/>
        <end position="278"/>
    </location>
</feature>
<dbReference type="GO" id="GO:0006508">
    <property type="term" value="P:proteolysis"/>
    <property type="evidence" value="ECO:0007669"/>
    <property type="project" value="UniProtKB-KW"/>
</dbReference>
<dbReference type="GO" id="GO:0008233">
    <property type="term" value="F:peptidase activity"/>
    <property type="evidence" value="ECO:0007669"/>
    <property type="project" value="UniProtKB-KW"/>
</dbReference>
<dbReference type="Pfam" id="PF01965">
    <property type="entry name" value="DJ-1_PfpI"/>
    <property type="match status" value="1"/>
</dbReference>
<keyword evidence="7" id="KW-1185">Reference proteome</keyword>
<keyword evidence="6" id="KW-0645">Protease</keyword>
<dbReference type="AlphaFoldDB" id="A0A840R0U3"/>
<evidence type="ECO:0000256" key="1">
    <source>
        <dbReference type="ARBA" id="ARBA00023016"/>
    </source>
</evidence>
<name>A0A840R0U3_9GAMM</name>
<dbReference type="GO" id="GO:0019172">
    <property type="term" value="F:glyoxalase III activity"/>
    <property type="evidence" value="ECO:0007669"/>
    <property type="project" value="TreeGrafter"/>
</dbReference>